<comment type="similarity">
    <text evidence="7">Belongs to the protein kinase superfamily. Ser/Thr protein kinase family. GCN2 subfamily.</text>
</comment>
<dbReference type="EMBL" id="AZGZ01000029">
    <property type="protein sequence ID" value="KZZ87971.1"/>
    <property type="molecule type" value="Genomic_DNA"/>
</dbReference>
<dbReference type="GO" id="GO:0005737">
    <property type="term" value="C:cytoplasm"/>
    <property type="evidence" value="ECO:0007669"/>
    <property type="project" value="TreeGrafter"/>
</dbReference>
<dbReference type="GO" id="GO:0005634">
    <property type="term" value="C:nucleus"/>
    <property type="evidence" value="ECO:0007669"/>
    <property type="project" value="TreeGrafter"/>
</dbReference>
<dbReference type="EC" id="2.7.11.1" evidence="1"/>
<feature type="domain" description="Protein kinase" evidence="11">
    <location>
        <begin position="145"/>
        <end position="461"/>
    </location>
</feature>
<evidence type="ECO:0000256" key="5">
    <source>
        <dbReference type="ARBA" id="ARBA00022777"/>
    </source>
</evidence>
<dbReference type="GO" id="GO:0005524">
    <property type="term" value="F:ATP binding"/>
    <property type="evidence" value="ECO:0007669"/>
    <property type="project" value="UniProtKB-KW"/>
</dbReference>
<protein>
    <recommendedName>
        <fullName evidence="1">non-specific serine/threonine protein kinase</fullName>
        <ecNumber evidence="1">2.7.11.1</ecNumber>
    </recommendedName>
</protein>
<feature type="region of interest" description="Disordered" evidence="10">
    <location>
        <begin position="495"/>
        <end position="514"/>
    </location>
</feature>
<dbReference type="PROSITE" id="PS00108">
    <property type="entry name" value="PROTEIN_KINASE_ST"/>
    <property type="match status" value="1"/>
</dbReference>
<comment type="caution">
    <text evidence="12">The sequence shown here is derived from an EMBL/GenBank/DDBJ whole genome shotgun (WGS) entry which is preliminary data.</text>
</comment>
<dbReference type="SUPFAM" id="SSF56112">
    <property type="entry name" value="Protein kinase-like (PK-like)"/>
    <property type="match status" value="1"/>
</dbReference>
<dbReference type="PROSITE" id="PS50011">
    <property type="entry name" value="PROTEIN_KINASE_DOM"/>
    <property type="match status" value="1"/>
</dbReference>
<dbReference type="Proteomes" id="UP000242877">
    <property type="component" value="Unassembled WGS sequence"/>
</dbReference>
<organism evidence="12 13">
    <name type="scientific">Ascosphaera apis ARSEF 7405</name>
    <dbReference type="NCBI Taxonomy" id="392613"/>
    <lineage>
        <taxon>Eukaryota</taxon>
        <taxon>Fungi</taxon>
        <taxon>Dikarya</taxon>
        <taxon>Ascomycota</taxon>
        <taxon>Pezizomycotina</taxon>
        <taxon>Eurotiomycetes</taxon>
        <taxon>Eurotiomycetidae</taxon>
        <taxon>Onygenales</taxon>
        <taxon>Ascosphaeraceae</taxon>
        <taxon>Ascosphaera</taxon>
    </lineage>
</organism>
<sequence length="656" mass="73160">MSIVPIRSNWDVVLRHDDAVVVFDRDLRQLVLHNAPPRGSDLEMTGSCPLCHRPLSDPAKPTTARRGSTAGVQSGFVNPQYFRMLDSSLPPSEASTTPRSGSISPGQARSSPEYDSDAEFRPVPTPSSSGISATAFSPNYFKRFFVEERELGRGGKAVVLLVKHVLDGVELGQFACKRVPVGDNHRWLEKVLIEVQLLQNLSHPNLVSYRHVWLENARLSTFGPKVPCAFILQQYCNAGDLHKYVYGSPSAFPTPQVLKARMRRRSRGQNDPPLHVPRQLSFEEIYSFFKDITQGLRFLHANGYIHRDLKPSNCLLHKTGTEIRVLVSDFGEMQYNTDTRSSTGTTGTISYCAPEVLRRTSPGGPFGNFTFKSDIFSLGMILHFLCFDALPYENANIAEEEKEDVDLLRAEISSWNGFIPSRRIRPDLPEQLYKMLTLLLSADPSKRPTADEVLEMIQAPLNYNVKEGLHLHRPNNTPAAQSSPTQRVVAVEGSDESDGALSTAVPPPRTSGALVARKYSPPRAKEDEFLNRTPGSHTGIVLRSSVEPPPNYEEVRNAMAVELPPLLLPPTQRPQKSQKHFLSQSLRIFLLIFKILSLTQPCLPQAASSWVLYPTLFFAALDFGQRNVWFHLATLILHVIIISIASHQNALCFEAP</sequence>
<dbReference type="PANTHER" id="PTHR11042">
    <property type="entry name" value="EUKARYOTIC TRANSLATION INITIATION FACTOR 2-ALPHA KINASE EIF2-ALPHA KINASE -RELATED"/>
    <property type="match status" value="1"/>
</dbReference>
<dbReference type="InterPro" id="IPR050339">
    <property type="entry name" value="CC_SR_Kinase"/>
</dbReference>
<keyword evidence="3" id="KW-0808">Transferase</keyword>
<dbReference type="Pfam" id="PF00069">
    <property type="entry name" value="Pkinase"/>
    <property type="match status" value="1"/>
</dbReference>
<dbReference type="VEuPathDB" id="FungiDB:AAP_05237"/>
<evidence type="ECO:0000313" key="12">
    <source>
        <dbReference type="EMBL" id="KZZ87971.1"/>
    </source>
</evidence>
<comment type="catalytic activity">
    <reaction evidence="9">
        <text>L-seryl-[protein] + ATP = O-phospho-L-seryl-[protein] + ADP + H(+)</text>
        <dbReference type="Rhea" id="RHEA:17989"/>
        <dbReference type="Rhea" id="RHEA-COMP:9863"/>
        <dbReference type="Rhea" id="RHEA-COMP:11604"/>
        <dbReference type="ChEBI" id="CHEBI:15378"/>
        <dbReference type="ChEBI" id="CHEBI:29999"/>
        <dbReference type="ChEBI" id="CHEBI:30616"/>
        <dbReference type="ChEBI" id="CHEBI:83421"/>
        <dbReference type="ChEBI" id="CHEBI:456216"/>
        <dbReference type="EC" id="2.7.11.1"/>
    </reaction>
</comment>
<dbReference type="Gene3D" id="1.10.510.10">
    <property type="entry name" value="Transferase(Phosphotransferase) domain 1"/>
    <property type="match status" value="1"/>
</dbReference>
<keyword evidence="5 12" id="KW-0418">Kinase</keyword>
<comment type="catalytic activity">
    <reaction evidence="8">
        <text>L-threonyl-[protein] + ATP = O-phospho-L-threonyl-[protein] + ADP + H(+)</text>
        <dbReference type="Rhea" id="RHEA:46608"/>
        <dbReference type="Rhea" id="RHEA-COMP:11060"/>
        <dbReference type="Rhea" id="RHEA-COMP:11605"/>
        <dbReference type="ChEBI" id="CHEBI:15378"/>
        <dbReference type="ChEBI" id="CHEBI:30013"/>
        <dbReference type="ChEBI" id="CHEBI:30616"/>
        <dbReference type="ChEBI" id="CHEBI:61977"/>
        <dbReference type="ChEBI" id="CHEBI:456216"/>
        <dbReference type="EC" id="2.7.11.1"/>
    </reaction>
</comment>
<feature type="compositionally biased region" description="Polar residues" evidence="10">
    <location>
        <begin position="89"/>
        <end position="110"/>
    </location>
</feature>
<dbReference type="InterPro" id="IPR008271">
    <property type="entry name" value="Ser/Thr_kinase_AS"/>
</dbReference>
<keyword evidence="13" id="KW-1185">Reference proteome</keyword>
<name>A0A167VT75_9EURO</name>
<evidence type="ECO:0000256" key="6">
    <source>
        <dbReference type="ARBA" id="ARBA00022840"/>
    </source>
</evidence>
<feature type="region of interest" description="Disordered" evidence="10">
    <location>
        <begin position="87"/>
        <end position="130"/>
    </location>
</feature>
<evidence type="ECO:0000256" key="3">
    <source>
        <dbReference type="ARBA" id="ARBA00022679"/>
    </source>
</evidence>
<evidence type="ECO:0000256" key="8">
    <source>
        <dbReference type="ARBA" id="ARBA00047899"/>
    </source>
</evidence>
<dbReference type="InterPro" id="IPR000719">
    <property type="entry name" value="Prot_kinase_dom"/>
</dbReference>
<dbReference type="Gene3D" id="3.30.200.20">
    <property type="entry name" value="Phosphorylase Kinase, domain 1"/>
    <property type="match status" value="1"/>
</dbReference>
<dbReference type="OrthoDB" id="1405469at2759"/>
<proteinExistence type="inferred from homology"/>
<reference evidence="12 13" key="1">
    <citation type="journal article" date="2016" name="Genome Biol. Evol.">
        <title>Divergent and convergent evolution of fungal pathogenicity.</title>
        <authorList>
            <person name="Shang Y."/>
            <person name="Xiao G."/>
            <person name="Zheng P."/>
            <person name="Cen K."/>
            <person name="Zhan S."/>
            <person name="Wang C."/>
        </authorList>
    </citation>
    <scope>NUCLEOTIDE SEQUENCE [LARGE SCALE GENOMIC DNA]</scope>
    <source>
        <strain evidence="12 13">ARSEF 7405</strain>
    </source>
</reference>
<dbReference type="SMART" id="SM00220">
    <property type="entry name" value="S_TKc"/>
    <property type="match status" value="1"/>
</dbReference>
<evidence type="ECO:0000256" key="10">
    <source>
        <dbReference type="SAM" id="MobiDB-lite"/>
    </source>
</evidence>
<evidence type="ECO:0000256" key="2">
    <source>
        <dbReference type="ARBA" id="ARBA00022527"/>
    </source>
</evidence>
<evidence type="ECO:0000256" key="7">
    <source>
        <dbReference type="ARBA" id="ARBA00037982"/>
    </source>
</evidence>
<feature type="region of interest" description="Disordered" evidence="10">
    <location>
        <begin position="54"/>
        <end position="74"/>
    </location>
</feature>
<dbReference type="GO" id="GO:0004674">
    <property type="term" value="F:protein serine/threonine kinase activity"/>
    <property type="evidence" value="ECO:0007669"/>
    <property type="project" value="UniProtKB-KW"/>
</dbReference>
<evidence type="ECO:0000259" key="11">
    <source>
        <dbReference type="PROSITE" id="PS50011"/>
    </source>
</evidence>
<keyword evidence="6" id="KW-0067">ATP-binding</keyword>
<gene>
    <name evidence="12" type="ORF">AAP_05237</name>
</gene>
<evidence type="ECO:0000256" key="1">
    <source>
        <dbReference type="ARBA" id="ARBA00012513"/>
    </source>
</evidence>
<dbReference type="FunFam" id="1.10.510.10:FF:000699">
    <property type="entry name" value="Probable serine/threonine-protein kinase iksA"/>
    <property type="match status" value="1"/>
</dbReference>
<evidence type="ECO:0000313" key="13">
    <source>
        <dbReference type="Proteomes" id="UP000242877"/>
    </source>
</evidence>
<dbReference type="FunFam" id="3.30.200.20:FF:000306">
    <property type="entry name" value="IKS protein kinase"/>
    <property type="match status" value="1"/>
</dbReference>
<dbReference type="PANTHER" id="PTHR11042:SF138">
    <property type="entry name" value="SERINE_THREONINE-PROTEIN KINASE IKS1-RELATED"/>
    <property type="match status" value="1"/>
</dbReference>
<evidence type="ECO:0000256" key="4">
    <source>
        <dbReference type="ARBA" id="ARBA00022741"/>
    </source>
</evidence>
<accession>A0A167VT75</accession>
<keyword evidence="4" id="KW-0547">Nucleotide-binding</keyword>
<dbReference type="CDD" id="cd00180">
    <property type="entry name" value="PKc"/>
    <property type="match status" value="1"/>
</dbReference>
<keyword evidence="2" id="KW-0723">Serine/threonine-protein kinase</keyword>
<evidence type="ECO:0000256" key="9">
    <source>
        <dbReference type="ARBA" id="ARBA00048679"/>
    </source>
</evidence>
<dbReference type="InterPro" id="IPR011009">
    <property type="entry name" value="Kinase-like_dom_sf"/>
</dbReference>
<dbReference type="AlphaFoldDB" id="A0A167VT75"/>